<evidence type="ECO:0000313" key="3">
    <source>
        <dbReference type="Proteomes" id="UP000257080"/>
    </source>
</evidence>
<comment type="caution">
    <text evidence="2">The sequence shown here is derived from an EMBL/GenBank/DDBJ whole genome shotgun (WGS) entry which is preliminary data.</text>
</comment>
<evidence type="ECO:0008006" key="4">
    <source>
        <dbReference type="Google" id="ProtNLM"/>
    </source>
</evidence>
<feature type="region of interest" description="Disordered" evidence="1">
    <location>
        <begin position="172"/>
        <end position="196"/>
    </location>
</feature>
<sequence length="371" mass="38645">MTGSTGIPTQLVVGSPRHAVTRYAEALCRAIAACDAPDAAGPARDPVEPVGAHAPVVRVQNARDALEAVAGIRTLHVQFTDRLFGATPEHAAELIEELAARTRLTVTLHDLPQHSDGEGNLPRRAAAYARVVRAARGVACNSRHEALLLGEFSLPGWESPVAVIPLPVEGAPARSRDARAEDTVPGTPADTGAPAGTGTPAEAAILGYFYPGKGHAEVIGAVAAGRLPLAVTALGTAAPGHDDDLATVVASAAGLGVTFTSTGYLDDHALASRLDDVAVPVAAHQHLSASASINTWIASGRRPLIPDGRYSREMAELRPGTVTVYAPHELARALEHAARHPETTRLAPGTSVRPDVNDVAQLYLTWWAGLR</sequence>
<feature type="compositionally biased region" description="Low complexity" evidence="1">
    <location>
        <begin position="185"/>
        <end position="196"/>
    </location>
</feature>
<gene>
    <name evidence="2" type="ORF">B7R25_13005</name>
</gene>
<dbReference type="RefSeq" id="WP_116419390.1">
    <property type="nucleotide sequence ID" value="NZ_NBXC01000025.1"/>
</dbReference>
<evidence type="ECO:0000256" key="1">
    <source>
        <dbReference type="SAM" id="MobiDB-lite"/>
    </source>
</evidence>
<organism evidence="2 3">
    <name type="scientific">Subtercola boreus</name>
    <dbReference type="NCBI Taxonomy" id="120213"/>
    <lineage>
        <taxon>Bacteria</taxon>
        <taxon>Bacillati</taxon>
        <taxon>Actinomycetota</taxon>
        <taxon>Actinomycetes</taxon>
        <taxon>Micrococcales</taxon>
        <taxon>Microbacteriaceae</taxon>
        <taxon>Subtercola</taxon>
    </lineage>
</organism>
<name>A0A3E0W9G6_9MICO</name>
<dbReference type="OrthoDB" id="4120491at2"/>
<protein>
    <recommendedName>
        <fullName evidence="4">Glycosyltransferase subfamily 4-like N-terminal domain-containing protein</fullName>
    </recommendedName>
</protein>
<reference evidence="2 3" key="1">
    <citation type="submission" date="2017-04" db="EMBL/GenBank/DDBJ databases">
        <title>Comparative genome analysis of Subtercola boreus.</title>
        <authorList>
            <person name="Cho Y.-J."/>
            <person name="Cho A."/>
            <person name="Kim O.-S."/>
            <person name="Lee J.-I."/>
        </authorList>
    </citation>
    <scope>NUCLEOTIDE SEQUENCE [LARGE SCALE GENOMIC DNA]</scope>
    <source>
        <strain evidence="2 3">P28004</strain>
    </source>
</reference>
<accession>A0A3E0W9G6</accession>
<dbReference type="AlphaFoldDB" id="A0A3E0W9G6"/>
<proteinExistence type="predicted"/>
<evidence type="ECO:0000313" key="2">
    <source>
        <dbReference type="EMBL" id="RFA25630.1"/>
    </source>
</evidence>
<dbReference type="EMBL" id="NBXE01000030">
    <property type="protein sequence ID" value="RFA25630.1"/>
    <property type="molecule type" value="Genomic_DNA"/>
</dbReference>
<dbReference type="Proteomes" id="UP000257080">
    <property type="component" value="Unassembled WGS sequence"/>
</dbReference>